<protein>
    <submittedName>
        <fullName evidence="1">Uncharacterized protein</fullName>
    </submittedName>
</protein>
<accession>A0ACC0US12</accession>
<evidence type="ECO:0000313" key="2">
    <source>
        <dbReference type="Proteomes" id="UP001163324"/>
    </source>
</evidence>
<name>A0ACC0US12_9HYPO</name>
<proteinExistence type="predicted"/>
<evidence type="ECO:0000313" key="1">
    <source>
        <dbReference type="EMBL" id="KAI9896307.1"/>
    </source>
</evidence>
<comment type="caution">
    <text evidence="1">The sequence shown here is derived from an EMBL/GenBank/DDBJ whole genome shotgun (WGS) entry which is preliminary data.</text>
</comment>
<sequence>MKLAAVSYGALAASFVLPNHPVAELQRPLHDGYHQEYNAHPTSWMPGGEELATTFENAEHGLAAGFERAAHIVEDLRDQAHDQLSNLADKINDFVEHMGGGGDHDFPDKTIYQLISESKYTTKFAKLVNEHQDIVQLLNSTSANYTLFAPVDEAFEDISDHHKKPSKEFVEQLLYYHIGLGEYPARRVLQTHTLPTAYNEKFLGGEPQRLRTSVGLSGVKVNFYNKVVATDIGAKNGIIHGVGSILVPPPMIGQVISLFPSSFSTLLLAYEKTNFVEYIHGVRMVGSTVFVPSNTAFARLGIKANAFLFNTETGLKYLKAILKYHIAPNATLYTDAFYDKTGGGDSDDVDARETQHFDLTTLLDKAHVGVDVATTFAGFSTIRVNGFSHVTIADGLGKNGAIHVLDKVLIPPCKHHKHGDEDRDDEDGDAFITGEMDTAELKERLADYVE</sequence>
<dbReference type="Proteomes" id="UP001163324">
    <property type="component" value="Chromosome 9"/>
</dbReference>
<dbReference type="EMBL" id="CM047948">
    <property type="protein sequence ID" value="KAI9896307.1"/>
    <property type="molecule type" value="Genomic_DNA"/>
</dbReference>
<keyword evidence="2" id="KW-1185">Reference proteome</keyword>
<organism evidence="1 2">
    <name type="scientific">Trichothecium roseum</name>
    <dbReference type="NCBI Taxonomy" id="47278"/>
    <lineage>
        <taxon>Eukaryota</taxon>
        <taxon>Fungi</taxon>
        <taxon>Dikarya</taxon>
        <taxon>Ascomycota</taxon>
        <taxon>Pezizomycotina</taxon>
        <taxon>Sordariomycetes</taxon>
        <taxon>Hypocreomycetidae</taxon>
        <taxon>Hypocreales</taxon>
        <taxon>Hypocreales incertae sedis</taxon>
        <taxon>Trichothecium</taxon>
    </lineage>
</organism>
<reference evidence="1" key="1">
    <citation type="submission" date="2022-10" db="EMBL/GenBank/DDBJ databases">
        <title>Complete Genome of Trichothecium roseum strain YXFP-22015, a Plant Pathogen Isolated from Citrus.</title>
        <authorList>
            <person name="Wang Y."/>
            <person name="Zhu L."/>
        </authorList>
    </citation>
    <scope>NUCLEOTIDE SEQUENCE</scope>
    <source>
        <strain evidence="1">YXFP-22015</strain>
    </source>
</reference>
<gene>
    <name evidence="1" type="ORF">N3K66_008479</name>
</gene>